<gene>
    <name evidence="11" type="ORF">AA106556_1870</name>
</gene>
<keyword evidence="4" id="KW-0227">DNA damage</keyword>
<evidence type="ECO:0000313" key="12">
    <source>
        <dbReference type="Proteomes" id="UP001062443"/>
    </source>
</evidence>
<dbReference type="InterPro" id="IPR036775">
    <property type="entry name" value="DNA_pol_Y-fam_lit_finger_sf"/>
</dbReference>
<dbReference type="Pfam" id="PF13438">
    <property type="entry name" value="DUF4113"/>
    <property type="match status" value="1"/>
</dbReference>
<evidence type="ECO:0000256" key="8">
    <source>
        <dbReference type="ARBA" id="ARBA00025589"/>
    </source>
</evidence>
<comment type="function">
    <text evidence="8">Poorly processive, error-prone DNA polymerase involved in untargeted mutagenesis. Copies undamaged DNA at stalled replication forks, which arise in vivo from mismatched or misaligned primer ends. These misaligned primers can be extended by PolIV. Exhibits no 3'-5' exonuclease (proofreading) activity. May be involved in translesional synthesis, in conjunction with the beta clamp from PolIII.</text>
</comment>
<protein>
    <recommendedName>
        <fullName evidence="3">DNA-directed DNA polymerase</fullName>
        <ecNumber evidence="3">2.7.7.7</ecNumber>
    </recommendedName>
</protein>
<reference evidence="11" key="1">
    <citation type="submission" date="2013-04" db="EMBL/GenBank/DDBJ databases">
        <title>The genome sequencing project of 58 acetic acid bacteria.</title>
        <authorList>
            <person name="Okamoto-Kainuma A."/>
            <person name="Ishikawa M."/>
            <person name="Umino S."/>
            <person name="Koizumi Y."/>
            <person name="Shiwa Y."/>
            <person name="Yoshikawa H."/>
            <person name="Matsutani M."/>
            <person name="Matsushita K."/>
        </authorList>
    </citation>
    <scope>NUCLEOTIDE SEQUENCE</scope>
    <source>
        <strain evidence="11">NBRC 106556</strain>
    </source>
</reference>
<dbReference type="PROSITE" id="PS50173">
    <property type="entry name" value="UMUC"/>
    <property type="match status" value="1"/>
</dbReference>
<proteinExistence type="inferred from homology"/>
<evidence type="ECO:0000256" key="5">
    <source>
        <dbReference type="ARBA" id="ARBA00023199"/>
    </source>
</evidence>
<evidence type="ECO:0000256" key="1">
    <source>
        <dbReference type="ARBA" id="ARBA00010945"/>
    </source>
</evidence>
<dbReference type="InterPro" id="IPR050116">
    <property type="entry name" value="DNA_polymerase-Y"/>
</dbReference>
<comment type="subunit">
    <text evidence="2">Monomer.</text>
</comment>
<comment type="caution">
    <text evidence="11">The sequence shown here is derived from an EMBL/GenBank/DDBJ whole genome shotgun (WGS) entry which is preliminary data.</text>
</comment>
<dbReference type="Proteomes" id="UP001062443">
    <property type="component" value="Unassembled WGS sequence"/>
</dbReference>
<evidence type="ECO:0000259" key="10">
    <source>
        <dbReference type="PROSITE" id="PS50173"/>
    </source>
</evidence>
<dbReference type="EC" id="2.7.7.7" evidence="3"/>
<dbReference type="EMBL" id="BAQB01000051">
    <property type="protein sequence ID" value="GBR48720.1"/>
    <property type="molecule type" value="Genomic_DNA"/>
</dbReference>
<evidence type="ECO:0000256" key="4">
    <source>
        <dbReference type="ARBA" id="ARBA00022763"/>
    </source>
</evidence>
<evidence type="ECO:0000256" key="9">
    <source>
        <dbReference type="ARBA" id="ARBA00049244"/>
    </source>
</evidence>
<dbReference type="InterPro" id="IPR017961">
    <property type="entry name" value="DNA_pol_Y-fam_little_finger"/>
</dbReference>
<dbReference type="Gene3D" id="3.30.70.270">
    <property type="match status" value="1"/>
</dbReference>
<dbReference type="PANTHER" id="PTHR11076">
    <property type="entry name" value="DNA REPAIR POLYMERASE UMUC / TRANSFERASE FAMILY MEMBER"/>
    <property type="match status" value="1"/>
</dbReference>
<evidence type="ECO:0000256" key="3">
    <source>
        <dbReference type="ARBA" id="ARBA00012417"/>
    </source>
</evidence>
<dbReference type="RefSeq" id="WP_068173491.1">
    <property type="nucleotide sequence ID" value="NZ_BAQB01000051.1"/>
</dbReference>
<comment type="similarity">
    <text evidence="1">Belongs to the DNA polymerase type-Y family.</text>
</comment>
<keyword evidence="7" id="KW-0742">SOS response</keyword>
<dbReference type="InterPro" id="IPR043502">
    <property type="entry name" value="DNA/RNA_pol_sf"/>
</dbReference>
<evidence type="ECO:0000313" key="11">
    <source>
        <dbReference type="EMBL" id="GBR48720.1"/>
    </source>
</evidence>
<evidence type="ECO:0000256" key="7">
    <source>
        <dbReference type="ARBA" id="ARBA00023236"/>
    </source>
</evidence>
<comment type="catalytic activity">
    <reaction evidence="9">
        <text>DNA(n) + a 2'-deoxyribonucleoside 5'-triphosphate = DNA(n+1) + diphosphate</text>
        <dbReference type="Rhea" id="RHEA:22508"/>
        <dbReference type="Rhea" id="RHEA-COMP:17339"/>
        <dbReference type="Rhea" id="RHEA-COMP:17340"/>
        <dbReference type="ChEBI" id="CHEBI:33019"/>
        <dbReference type="ChEBI" id="CHEBI:61560"/>
        <dbReference type="ChEBI" id="CHEBI:173112"/>
        <dbReference type="EC" id="2.7.7.7"/>
    </reaction>
</comment>
<dbReference type="PANTHER" id="PTHR11076:SF34">
    <property type="entry name" value="PROTEIN UMUC"/>
    <property type="match status" value="1"/>
</dbReference>
<dbReference type="CDD" id="cd01700">
    <property type="entry name" value="PolY_Pol_V_umuC"/>
    <property type="match status" value="1"/>
</dbReference>
<keyword evidence="6" id="KW-0234">DNA repair</keyword>
<sequence>MTKLFALIDGNAFYCSCERAFDPRLHNKPVVVLSGNDGCAIARTNEAKACGVAMGEPWHLARKRPECRDVIWRSSNFALYADMSRRVSQILQERVPAVEPYSIDEFFLDLTGIADVPSVCAALREDVWRLARIPTCVGWGPTKTLAKLANHIAKTHPEFAGLCDLSDPAQRMTWFARLPVESVWGIGRKQAERLQGEGVHTIADLMALETGKIRKRLSVTGVRLVAELNGVSNLDLQECAAPRHAMTASRSFGQSIHDRESLQAAVASFVSRLGESLRAEGRVAAHMMVFIRTSPFKQGPRYANQATMTMTPTSDTRDLIRQAWRLVHNIWRDGYAYDKAGVILSDIRSSGVQGDLWGDTVLSPRSEALMAAMDQMNARYGRKAVYLLATGIDEPWRGRSALRSPSYTTVLRDIPLVRSG</sequence>
<dbReference type="SUPFAM" id="SSF100879">
    <property type="entry name" value="Lesion bypass DNA polymerase (Y-family), little finger domain"/>
    <property type="match status" value="1"/>
</dbReference>
<evidence type="ECO:0000256" key="6">
    <source>
        <dbReference type="ARBA" id="ARBA00023204"/>
    </source>
</evidence>
<dbReference type="Gene3D" id="1.10.150.20">
    <property type="entry name" value="5' to 3' exonuclease, C-terminal subdomain"/>
    <property type="match status" value="1"/>
</dbReference>
<organism evidence="11 12">
    <name type="scientific">Neokomagataea tanensis NBRC 106556</name>
    <dbReference type="NCBI Taxonomy" id="1223519"/>
    <lineage>
        <taxon>Bacteria</taxon>
        <taxon>Pseudomonadati</taxon>
        <taxon>Pseudomonadota</taxon>
        <taxon>Alphaproteobacteria</taxon>
        <taxon>Acetobacterales</taxon>
        <taxon>Acetobacteraceae</taxon>
        <taxon>Neokomagataea</taxon>
    </lineage>
</organism>
<accession>A0ABQ0QL42</accession>
<evidence type="ECO:0000256" key="2">
    <source>
        <dbReference type="ARBA" id="ARBA00011245"/>
    </source>
</evidence>
<dbReference type="InterPro" id="IPR025188">
    <property type="entry name" value="DUF4113"/>
</dbReference>
<dbReference type="InterPro" id="IPR001126">
    <property type="entry name" value="UmuC"/>
</dbReference>
<keyword evidence="5" id="KW-0741">SOS mutagenesis</keyword>
<dbReference type="InterPro" id="IPR043128">
    <property type="entry name" value="Rev_trsase/Diguanyl_cyclase"/>
</dbReference>
<feature type="domain" description="UmuC" evidence="10">
    <location>
        <begin position="5"/>
        <end position="187"/>
    </location>
</feature>
<name>A0ABQ0QL42_9PROT</name>
<dbReference type="Gene3D" id="3.40.1170.60">
    <property type="match status" value="1"/>
</dbReference>
<dbReference type="Gene3D" id="3.30.1490.100">
    <property type="entry name" value="DNA polymerase, Y-family, little finger domain"/>
    <property type="match status" value="1"/>
</dbReference>
<dbReference type="Pfam" id="PF11799">
    <property type="entry name" value="IMS_C"/>
    <property type="match status" value="1"/>
</dbReference>
<dbReference type="SUPFAM" id="SSF56672">
    <property type="entry name" value="DNA/RNA polymerases"/>
    <property type="match status" value="1"/>
</dbReference>
<keyword evidence="12" id="KW-1185">Reference proteome</keyword>
<dbReference type="Pfam" id="PF00817">
    <property type="entry name" value="IMS"/>
    <property type="match status" value="1"/>
</dbReference>